<keyword evidence="1" id="KW-0732">Signal</keyword>
<organism evidence="2 3">
    <name type="scientific">Morella rubra</name>
    <name type="common">Chinese bayberry</name>
    <dbReference type="NCBI Taxonomy" id="262757"/>
    <lineage>
        <taxon>Eukaryota</taxon>
        <taxon>Viridiplantae</taxon>
        <taxon>Streptophyta</taxon>
        <taxon>Embryophyta</taxon>
        <taxon>Tracheophyta</taxon>
        <taxon>Spermatophyta</taxon>
        <taxon>Magnoliopsida</taxon>
        <taxon>eudicotyledons</taxon>
        <taxon>Gunneridae</taxon>
        <taxon>Pentapetalae</taxon>
        <taxon>rosids</taxon>
        <taxon>fabids</taxon>
        <taxon>Fagales</taxon>
        <taxon>Myricaceae</taxon>
        <taxon>Morella</taxon>
    </lineage>
</organism>
<evidence type="ECO:0000256" key="1">
    <source>
        <dbReference type="SAM" id="SignalP"/>
    </source>
</evidence>
<dbReference type="AlphaFoldDB" id="A0A6A1VBK8"/>
<feature type="chain" id="PRO_5025620652" evidence="1">
    <location>
        <begin position="33"/>
        <end position="248"/>
    </location>
</feature>
<comment type="caution">
    <text evidence="2">The sequence shown here is derived from an EMBL/GenBank/DDBJ whole genome shotgun (WGS) entry which is preliminary data.</text>
</comment>
<evidence type="ECO:0000313" key="3">
    <source>
        <dbReference type="Proteomes" id="UP000516437"/>
    </source>
</evidence>
<sequence length="248" mass="27437">MATRNFSPFQTSLFVVLLCTALVVLNSGHAAAEIPPCGTTLYMGLCSEIPDCNQHCLSTLTPCGGFCEPPAPAGSPPACFWLIGKVDFTVMHPLHPQLPSLVLVNRVLEAHTRGDHCLGYLQQLKSKVAAGPDTSCSEFERMTIWSCKEMPDEFCRLGDVLCKLYLSLMLKAMQQRKFHHVGPCSTWGYARKYRTAISIAYPFQAHVVGYASHPLQGPLPLATVKFERRAACNRYFEPVLIEDFSHSS</sequence>
<name>A0A6A1VBK8_9ROSI</name>
<evidence type="ECO:0000313" key="2">
    <source>
        <dbReference type="EMBL" id="KAB1210144.1"/>
    </source>
</evidence>
<dbReference type="OrthoDB" id="1516837at2759"/>
<dbReference type="Proteomes" id="UP000516437">
    <property type="component" value="Chromosome 6"/>
</dbReference>
<protein>
    <submittedName>
        <fullName evidence="2">Uncharacterized protein</fullName>
    </submittedName>
</protein>
<proteinExistence type="predicted"/>
<keyword evidence="3" id="KW-1185">Reference proteome</keyword>
<dbReference type="EMBL" id="RXIC02000024">
    <property type="protein sequence ID" value="KAB1210144.1"/>
    <property type="molecule type" value="Genomic_DNA"/>
</dbReference>
<gene>
    <name evidence="2" type="ORF">CJ030_MR6G003881</name>
</gene>
<feature type="signal peptide" evidence="1">
    <location>
        <begin position="1"/>
        <end position="32"/>
    </location>
</feature>
<reference evidence="2 3" key="1">
    <citation type="journal article" date="2019" name="Plant Biotechnol. J.">
        <title>The red bayberry genome and genetic basis of sex determination.</title>
        <authorList>
            <person name="Jia H.M."/>
            <person name="Jia H.J."/>
            <person name="Cai Q.L."/>
            <person name="Wang Y."/>
            <person name="Zhao H.B."/>
            <person name="Yang W.F."/>
            <person name="Wang G.Y."/>
            <person name="Li Y.H."/>
            <person name="Zhan D.L."/>
            <person name="Shen Y.T."/>
            <person name="Niu Q.F."/>
            <person name="Chang L."/>
            <person name="Qiu J."/>
            <person name="Zhao L."/>
            <person name="Xie H.B."/>
            <person name="Fu W.Y."/>
            <person name="Jin J."/>
            <person name="Li X.W."/>
            <person name="Jiao Y."/>
            <person name="Zhou C.C."/>
            <person name="Tu T."/>
            <person name="Chai C.Y."/>
            <person name="Gao J.L."/>
            <person name="Fan L.J."/>
            <person name="van de Weg E."/>
            <person name="Wang J.Y."/>
            <person name="Gao Z.S."/>
        </authorList>
    </citation>
    <scope>NUCLEOTIDE SEQUENCE [LARGE SCALE GENOMIC DNA]</scope>
    <source>
        <tissue evidence="2">Leaves</tissue>
    </source>
</reference>
<accession>A0A6A1VBK8</accession>